<reference evidence="3" key="1">
    <citation type="journal article" date="2019" name="Int. J. Syst. Evol. Microbiol.">
        <title>The Global Catalogue of Microorganisms (GCM) 10K type strain sequencing project: providing services to taxonomists for standard genome sequencing and annotation.</title>
        <authorList>
            <consortium name="The Broad Institute Genomics Platform"/>
            <consortium name="The Broad Institute Genome Sequencing Center for Infectious Disease"/>
            <person name="Wu L."/>
            <person name="Ma J."/>
        </authorList>
    </citation>
    <scope>NUCLEOTIDE SEQUENCE [LARGE SCALE GENOMIC DNA]</scope>
    <source>
        <strain evidence="3">KCTC 12848</strain>
    </source>
</reference>
<protein>
    <submittedName>
        <fullName evidence="2">3-oxoadipate enol-lactonase</fullName>
        <ecNumber evidence="2">3.1.1.24</ecNumber>
    </submittedName>
</protein>
<dbReference type="InterPro" id="IPR000073">
    <property type="entry name" value="AB_hydrolase_1"/>
</dbReference>
<evidence type="ECO:0000313" key="2">
    <source>
        <dbReference type="EMBL" id="MFC5057109.1"/>
    </source>
</evidence>
<dbReference type="EC" id="3.1.1.24" evidence="2"/>
<evidence type="ECO:0000259" key="1">
    <source>
        <dbReference type="Pfam" id="PF00561"/>
    </source>
</evidence>
<accession>A0ABV9Y479</accession>
<feature type="domain" description="AB hydrolase-1" evidence="1">
    <location>
        <begin position="15"/>
        <end position="239"/>
    </location>
</feature>
<dbReference type="EMBL" id="JBHSJB010000025">
    <property type="protein sequence ID" value="MFC5057109.1"/>
    <property type="molecule type" value="Genomic_DNA"/>
</dbReference>
<gene>
    <name evidence="2" type="primary">pcaD</name>
    <name evidence="2" type="ORF">ACFPFM_25605</name>
</gene>
<dbReference type="InterPro" id="IPR029058">
    <property type="entry name" value="AB_hydrolase_fold"/>
</dbReference>
<dbReference type="PRINTS" id="PR00111">
    <property type="entry name" value="ABHYDROLASE"/>
</dbReference>
<keyword evidence="3" id="KW-1185">Reference proteome</keyword>
<dbReference type="InterPro" id="IPR026968">
    <property type="entry name" value="PcaD/CatD"/>
</dbReference>
<sequence length="256" mass="26894">MTEVHHVEHGPPDGPVVVLSGSLGSDLGMWDPQVRPLAEAGFRVVRYDHRGHGASPVPPGPYRLADLADDATALLDRLGARRAHWVGLSLGGMVGMWLAAHHPERVAGLVLCCTSTAPGPPEGWAERAAAVRAGGAVAVADAVVARWFTPGWLAADPGRAARYRDMVAATPAEGYASCCTAIATMRLTDVLPRITAPTLVLSGAEDPATPPEHGERIARAIRGARLEVVAGAAHLGNVEQPGRFTDEVLRHLEVNP</sequence>
<dbReference type="PANTHER" id="PTHR43433:SF5">
    <property type="entry name" value="AB HYDROLASE-1 DOMAIN-CONTAINING PROTEIN"/>
    <property type="match status" value="1"/>
</dbReference>
<keyword evidence="2" id="KW-0378">Hydrolase</keyword>
<dbReference type="Proteomes" id="UP001595833">
    <property type="component" value="Unassembled WGS sequence"/>
</dbReference>
<dbReference type="PANTHER" id="PTHR43433">
    <property type="entry name" value="HYDROLASE, ALPHA/BETA FOLD FAMILY PROTEIN"/>
    <property type="match status" value="1"/>
</dbReference>
<proteinExistence type="predicted"/>
<organism evidence="2 3">
    <name type="scientific">Saccharothrix xinjiangensis</name>
    <dbReference type="NCBI Taxonomy" id="204798"/>
    <lineage>
        <taxon>Bacteria</taxon>
        <taxon>Bacillati</taxon>
        <taxon>Actinomycetota</taxon>
        <taxon>Actinomycetes</taxon>
        <taxon>Pseudonocardiales</taxon>
        <taxon>Pseudonocardiaceae</taxon>
        <taxon>Saccharothrix</taxon>
    </lineage>
</organism>
<dbReference type="GO" id="GO:0047570">
    <property type="term" value="F:3-oxoadipate enol-lactonase activity"/>
    <property type="evidence" value="ECO:0007669"/>
    <property type="project" value="UniProtKB-EC"/>
</dbReference>
<comment type="caution">
    <text evidence="2">The sequence shown here is derived from an EMBL/GenBank/DDBJ whole genome shotgun (WGS) entry which is preliminary data.</text>
</comment>
<dbReference type="NCBIfam" id="TIGR02427">
    <property type="entry name" value="protocat_pcaD"/>
    <property type="match status" value="1"/>
</dbReference>
<dbReference type="InterPro" id="IPR050471">
    <property type="entry name" value="AB_hydrolase"/>
</dbReference>
<evidence type="ECO:0000313" key="3">
    <source>
        <dbReference type="Proteomes" id="UP001595833"/>
    </source>
</evidence>
<dbReference type="SUPFAM" id="SSF53474">
    <property type="entry name" value="alpha/beta-Hydrolases"/>
    <property type="match status" value="1"/>
</dbReference>
<dbReference type="Pfam" id="PF00561">
    <property type="entry name" value="Abhydrolase_1"/>
    <property type="match status" value="1"/>
</dbReference>
<name>A0ABV9Y479_9PSEU</name>
<dbReference type="Gene3D" id="3.40.50.1820">
    <property type="entry name" value="alpha/beta hydrolase"/>
    <property type="match status" value="1"/>
</dbReference>
<dbReference type="RefSeq" id="WP_344038983.1">
    <property type="nucleotide sequence ID" value="NZ_BAAAKE010000014.1"/>
</dbReference>